<dbReference type="InterPro" id="IPR041426">
    <property type="entry name" value="Mos1_HTH"/>
</dbReference>
<gene>
    <name evidence="2" type="ORF">EVAR_41816_1</name>
</gene>
<comment type="caution">
    <text evidence="2">The sequence shown here is derived from an EMBL/GenBank/DDBJ whole genome shotgun (WGS) entry which is preliminary data.</text>
</comment>
<organism evidence="2 3">
    <name type="scientific">Eumeta variegata</name>
    <name type="common">Bagworm moth</name>
    <name type="synonym">Eumeta japonica</name>
    <dbReference type="NCBI Taxonomy" id="151549"/>
    <lineage>
        <taxon>Eukaryota</taxon>
        <taxon>Metazoa</taxon>
        <taxon>Ecdysozoa</taxon>
        <taxon>Arthropoda</taxon>
        <taxon>Hexapoda</taxon>
        <taxon>Insecta</taxon>
        <taxon>Pterygota</taxon>
        <taxon>Neoptera</taxon>
        <taxon>Endopterygota</taxon>
        <taxon>Lepidoptera</taxon>
        <taxon>Glossata</taxon>
        <taxon>Ditrysia</taxon>
        <taxon>Tineoidea</taxon>
        <taxon>Psychidae</taxon>
        <taxon>Oiketicinae</taxon>
        <taxon>Eumeta</taxon>
    </lineage>
</organism>
<dbReference type="EMBL" id="BGZK01000780">
    <property type="protein sequence ID" value="GBP60127.1"/>
    <property type="molecule type" value="Genomic_DNA"/>
</dbReference>
<dbReference type="Gene3D" id="1.10.10.1450">
    <property type="match status" value="1"/>
</dbReference>
<dbReference type="OrthoDB" id="10017160at2759"/>
<dbReference type="Pfam" id="PF17906">
    <property type="entry name" value="HTH_48"/>
    <property type="match status" value="1"/>
</dbReference>
<evidence type="ECO:0000313" key="3">
    <source>
        <dbReference type="Proteomes" id="UP000299102"/>
    </source>
</evidence>
<evidence type="ECO:0000313" key="2">
    <source>
        <dbReference type="EMBL" id="GBP60127.1"/>
    </source>
</evidence>
<accession>A0A4C1XCT9</accession>
<feature type="domain" description="Mos1 transposase HTH" evidence="1">
    <location>
        <begin position="6"/>
        <end position="54"/>
    </location>
</feature>
<dbReference type="Proteomes" id="UP000299102">
    <property type="component" value="Unassembled WGS sequence"/>
</dbReference>
<proteinExistence type="predicted"/>
<reference evidence="2 3" key="1">
    <citation type="journal article" date="2019" name="Commun. Biol.">
        <title>The bagworm genome reveals a unique fibroin gene that provides high tensile strength.</title>
        <authorList>
            <person name="Kono N."/>
            <person name="Nakamura H."/>
            <person name="Ohtoshi R."/>
            <person name="Tomita M."/>
            <person name="Numata K."/>
            <person name="Arakawa K."/>
        </authorList>
    </citation>
    <scope>NUCLEOTIDE SEQUENCE [LARGE SCALE GENOMIC DNA]</scope>
</reference>
<evidence type="ECO:0000259" key="1">
    <source>
        <dbReference type="Pfam" id="PF17906"/>
    </source>
</evidence>
<name>A0A4C1XCT9_EUMVA</name>
<protein>
    <recommendedName>
        <fullName evidence="1">Mos1 transposase HTH domain-containing protein</fullName>
    </recommendedName>
</protein>
<sequence length="105" mass="12159">MDLTCEHFRAMIYYDFRCGLTQKQYIDQLTSTFGDGDGAPSKTTVHHWFNEFNRERSVLKDEFKEGRLESVIVPYRCCAGTNNVRSSCYISRDKGVPGHKDDEHT</sequence>
<dbReference type="AlphaFoldDB" id="A0A4C1XCT9"/>
<keyword evidence="3" id="KW-1185">Reference proteome</keyword>